<dbReference type="RefSeq" id="XP_013895883.1">
    <property type="nucleotide sequence ID" value="XM_014040429.1"/>
</dbReference>
<dbReference type="EMBL" id="KK102810">
    <property type="protein sequence ID" value="KIY96863.1"/>
    <property type="molecule type" value="Genomic_DNA"/>
</dbReference>
<evidence type="ECO:0000313" key="1">
    <source>
        <dbReference type="EMBL" id="KIY96863.1"/>
    </source>
</evidence>
<proteinExistence type="predicted"/>
<dbReference type="KEGG" id="mng:MNEG_11101"/>
<dbReference type="GeneID" id="25728330"/>
<dbReference type="OrthoDB" id="533294at2759"/>
<protein>
    <submittedName>
        <fullName evidence="1">Uncharacterized protein</fullName>
    </submittedName>
</protein>
<dbReference type="AlphaFoldDB" id="A0A0D2KM94"/>
<sequence>MRTPAQRSARRLDKCALRCFKAAVSAGFTGIQILNHIDSQDGTQWRNFLSFDPMARYGGWSYEDVVVRPSSEALKAVIKPHQKVWFMMSGEMGRSIFDFPLSYLKLMNKYRGSLAQKKSAGSVKMGVALHWNKVCGDCFAMPHVDSHQIYNTTYHQIFESQKDQIARKFDIPMIQRVFQSSDVLGISHYAPAPTDGPTPASFSMPIDTTAYELSHWGIDLKALIMTGGRDFLFSEVGLGGSDPADSRPATSLAELAANPLDGIWAVYNIAQDPWRIANYKLYRREWYKALTEFLYGGGGPPYKVDAAFIWSVGSFDVAAIHPISTSDEGTYADWEIVKWMRWLSSKVPSRR</sequence>
<dbReference type="Proteomes" id="UP000054498">
    <property type="component" value="Unassembled WGS sequence"/>
</dbReference>
<name>A0A0D2KM94_9CHLO</name>
<organism evidence="1 2">
    <name type="scientific">Monoraphidium neglectum</name>
    <dbReference type="NCBI Taxonomy" id="145388"/>
    <lineage>
        <taxon>Eukaryota</taxon>
        <taxon>Viridiplantae</taxon>
        <taxon>Chlorophyta</taxon>
        <taxon>core chlorophytes</taxon>
        <taxon>Chlorophyceae</taxon>
        <taxon>CS clade</taxon>
        <taxon>Sphaeropleales</taxon>
        <taxon>Selenastraceae</taxon>
        <taxon>Monoraphidium</taxon>
    </lineage>
</organism>
<evidence type="ECO:0000313" key="2">
    <source>
        <dbReference type="Proteomes" id="UP000054498"/>
    </source>
</evidence>
<keyword evidence="2" id="KW-1185">Reference proteome</keyword>
<gene>
    <name evidence="1" type="ORF">MNEG_11101</name>
</gene>
<accession>A0A0D2KM94</accession>
<reference evidence="1 2" key="1">
    <citation type="journal article" date="2013" name="BMC Genomics">
        <title>Reconstruction of the lipid metabolism for the microalga Monoraphidium neglectum from its genome sequence reveals characteristics suitable for biofuel production.</title>
        <authorList>
            <person name="Bogen C."/>
            <person name="Al-Dilaimi A."/>
            <person name="Albersmeier A."/>
            <person name="Wichmann J."/>
            <person name="Grundmann M."/>
            <person name="Rupp O."/>
            <person name="Lauersen K.J."/>
            <person name="Blifernez-Klassen O."/>
            <person name="Kalinowski J."/>
            <person name="Goesmann A."/>
            <person name="Mussgnug J.H."/>
            <person name="Kruse O."/>
        </authorList>
    </citation>
    <scope>NUCLEOTIDE SEQUENCE [LARGE SCALE GENOMIC DNA]</scope>
    <source>
        <strain evidence="1 2">SAG 48.87</strain>
    </source>
</reference>